<reference evidence="8" key="1">
    <citation type="submission" date="2021-04" db="EMBL/GenBank/DDBJ databases">
        <title>Taxonomic assessment of Weissella genus.</title>
        <authorList>
            <person name="Fanelli F."/>
            <person name="Chieffi D."/>
            <person name="Dell'Aquila A."/>
            <person name="Gyu-Sung C."/>
            <person name="Franz C.M.A.P."/>
            <person name="Fusco V."/>
        </authorList>
    </citation>
    <scope>NUCLEOTIDE SEQUENCE</scope>
    <source>
        <strain evidence="8">LMG 25373</strain>
    </source>
</reference>
<sequence length="278" mass="30507">MNNQIYIVGEDNIQKLNSLEQGGISILQIVNPLITAILWAKLGMMVTQWMAVLVSIIGVSLLPQVKYHNMLKMADVMALPNLKTVWHDIFQRSTVRKIFLLETCVGIFLVSEVVALAYIIVTNNYASVSFLGMIQGLIGIGSILGAALAYAKHVYTPLKVLKYTTLAIGILYSIQGLAFTLPIKSLVIASIIILNLLISLINTFTAPISYTVLQTSLSDNTRADVLTWYYTAQECVYPLGALLVSILMPIISPANLYLSYGLSIISIVLLVMGRLKNP</sequence>
<feature type="transmembrane region" description="Helical" evidence="7">
    <location>
        <begin position="127"/>
        <end position="151"/>
    </location>
</feature>
<evidence type="ECO:0000256" key="1">
    <source>
        <dbReference type="ARBA" id="ARBA00004651"/>
    </source>
</evidence>
<dbReference type="Gene3D" id="1.20.1250.20">
    <property type="entry name" value="MFS general substrate transporter like domains"/>
    <property type="match status" value="1"/>
</dbReference>
<feature type="transmembrane region" description="Helical" evidence="7">
    <location>
        <begin position="225"/>
        <end position="251"/>
    </location>
</feature>
<evidence type="ECO:0000313" key="9">
    <source>
        <dbReference type="Proteomes" id="UP001057481"/>
    </source>
</evidence>
<evidence type="ECO:0000256" key="7">
    <source>
        <dbReference type="SAM" id="Phobius"/>
    </source>
</evidence>
<evidence type="ECO:0008006" key="10">
    <source>
        <dbReference type="Google" id="ProtNLM"/>
    </source>
</evidence>
<feature type="transmembrane region" description="Helical" evidence="7">
    <location>
        <begin position="257"/>
        <end position="275"/>
    </location>
</feature>
<dbReference type="EMBL" id="JAGMVS010000048">
    <property type="protein sequence ID" value="MCM2437085.1"/>
    <property type="molecule type" value="Genomic_DNA"/>
</dbReference>
<feature type="transmembrane region" description="Helical" evidence="7">
    <location>
        <begin position="99"/>
        <end position="121"/>
    </location>
</feature>
<keyword evidence="2" id="KW-0813">Transport</keyword>
<keyword evidence="9" id="KW-1185">Reference proteome</keyword>
<evidence type="ECO:0000256" key="6">
    <source>
        <dbReference type="ARBA" id="ARBA00023136"/>
    </source>
</evidence>
<comment type="caution">
    <text evidence="8">The sequence shown here is derived from an EMBL/GenBank/DDBJ whole genome shotgun (WGS) entry which is preliminary data.</text>
</comment>
<feature type="transmembrane region" description="Helical" evidence="7">
    <location>
        <begin position="187"/>
        <end position="213"/>
    </location>
</feature>
<dbReference type="SUPFAM" id="SSF103473">
    <property type="entry name" value="MFS general substrate transporter"/>
    <property type="match status" value="1"/>
</dbReference>
<dbReference type="PANTHER" id="PTHR43266">
    <property type="entry name" value="MACROLIDE-EFFLUX PROTEIN"/>
    <property type="match status" value="1"/>
</dbReference>
<comment type="subcellular location">
    <subcellularLocation>
        <location evidence="1">Cell membrane</location>
        <topology evidence="1">Multi-pass membrane protein</topology>
    </subcellularLocation>
</comment>
<protein>
    <recommendedName>
        <fullName evidence="10">MFS transporter</fullName>
    </recommendedName>
</protein>
<dbReference type="RefSeq" id="WP_250966297.1">
    <property type="nucleotide sequence ID" value="NZ_JAGMVS010000048.1"/>
</dbReference>
<organism evidence="8 9">
    <name type="scientific">Periweissella beninensis</name>
    <dbReference type="NCBI Taxonomy" id="504936"/>
    <lineage>
        <taxon>Bacteria</taxon>
        <taxon>Bacillati</taxon>
        <taxon>Bacillota</taxon>
        <taxon>Bacilli</taxon>
        <taxon>Lactobacillales</taxon>
        <taxon>Lactobacillaceae</taxon>
        <taxon>Periweissella</taxon>
    </lineage>
</organism>
<keyword evidence="6 7" id="KW-0472">Membrane</keyword>
<keyword evidence="4 7" id="KW-0812">Transmembrane</keyword>
<evidence type="ECO:0000256" key="5">
    <source>
        <dbReference type="ARBA" id="ARBA00022989"/>
    </source>
</evidence>
<gene>
    <name evidence="8" type="ORF">KAK10_03940</name>
</gene>
<keyword evidence="3" id="KW-1003">Cell membrane</keyword>
<dbReference type="PANTHER" id="PTHR43266:SF10">
    <property type="entry name" value="BACILYSIN EXPORTER BACE-RELATED"/>
    <property type="match status" value="1"/>
</dbReference>
<evidence type="ECO:0000313" key="8">
    <source>
        <dbReference type="EMBL" id="MCM2437085.1"/>
    </source>
</evidence>
<feature type="transmembrane region" description="Helical" evidence="7">
    <location>
        <begin position="22"/>
        <end position="40"/>
    </location>
</feature>
<evidence type="ECO:0000256" key="4">
    <source>
        <dbReference type="ARBA" id="ARBA00022692"/>
    </source>
</evidence>
<accession>A0ABT0VH15</accession>
<keyword evidence="5 7" id="KW-1133">Transmembrane helix</keyword>
<evidence type="ECO:0000256" key="3">
    <source>
        <dbReference type="ARBA" id="ARBA00022475"/>
    </source>
</evidence>
<feature type="transmembrane region" description="Helical" evidence="7">
    <location>
        <begin position="163"/>
        <end position="181"/>
    </location>
</feature>
<name>A0ABT0VH15_9LACO</name>
<proteinExistence type="predicted"/>
<dbReference type="Proteomes" id="UP001057481">
    <property type="component" value="Unassembled WGS sequence"/>
</dbReference>
<evidence type="ECO:0000256" key="2">
    <source>
        <dbReference type="ARBA" id="ARBA00022448"/>
    </source>
</evidence>
<dbReference type="InterPro" id="IPR036259">
    <property type="entry name" value="MFS_trans_sf"/>
</dbReference>
<feature type="transmembrane region" description="Helical" evidence="7">
    <location>
        <begin position="46"/>
        <end position="63"/>
    </location>
</feature>